<dbReference type="PANTHER" id="PTHR47926:SF533">
    <property type="entry name" value="DYW DOMAIN-CONTAINING PROTEIN"/>
    <property type="match status" value="1"/>
</dbReference>
<name>D8T4I5_SELML</name>
<accession>D8T4I5</accession>
<dbReference type="GO" id="GO:0003723">
    <property type="term" value="F:RNA binding"/>
    <property type="evidence" value="ECO:0007669"/>
    <property type="project" value="InterPro"/>
</dbReference>
<dbReference type="PROSITE" id="PS51375">
    <property type="entry name" value="PPR"/>
    <property type="match status" value="1"/>
</dbReference>
<dbReference type="Proteomes" id="UP000001514">
    <property type="component" value="Unassembled WGS sequence"/>
</dbReference>
<dbReference type="GO" id="GO:0009451">
    <property type="term" value="P:RNA modification"/>
    <property type="evidence" value="ECO:0007669"/>
    <property type="project" value="InterPro"/>
</dbReference>
<sequence length="120" mass="13501">MVHEEKLEPSEVTYLGVVEACASLRSLDLGREIHRSIEAAGRLEIDAALGNALIGMYSKCRSCDDAWRVFESMKNKTVFSWNCMISAFTQQGQNRRALQLYHRMEPEGSGTRQSHPRPSG</sequence>
<evidence type="ECO:0000256" key="1">
    <source>
        <dbReference type="ARBA" id="ARBA00022737"/>
    </source>
</evidence>
<organism evidence="4">
    <name type="scientific">Selaginella moellendorffii</name>
    <name type="common">Spikemoss</name>
    <dbReference type="NCBI Taxonomy" id="88036"/>
    <lineage>
        <taxon>Eukaryota</taxon>
        <taxon>Viridiplantae</taxon>
        <taxon>Streptophyta</taxon>
        <taxon>Embryophyta</taxon>
        <taxon>Tracheophyta</taxon>
        <taxon>Lycopodiopsida</taxon>
        <taxon>Selaginellales</taxon>
        <taxon>Selaginellaceae</taxon>
        <taxon>Selaginella</taxon>
    </lineage>
</organism>
<dbReference type="Gene3D" id="1.25.40.10">
    <property type="entry name" value="Tetratricopeptide repeat domain"/>
    <property type="match status" value="1"/>
</dbReference>
<gene>
    <name evidence="3" type="ORF">SELMODRAFT_428941</name>
</gene>
<dbReference type="NCBIfam" id="TIGR00756">
    <property type="entry name" value="PPR"/>
    <property type="match status" value="2"/>
</dbReference>
<evidence type="ECO:0000256" key="2">
    <source>
        <dbReference type="PROSITE-ProRule" id="PRU00708"/>
    </source>
</evidence>
<dbReference type="InterPro" id="IPR011990">
    <property type="entry name" value="TPR-like_helical_dom_sf"/>
</dbReference>
<dbReference type="EMBL" id="GL377674">
    <property type="protein sequence ID" value="EFJ08362.1"/>
    <property type="molecule type" value="Genomic_DNA"/>
</dbReference>
<evidence type="ECO:0000313" key="3">
    <source>
        <dbReference type="EMBL" id="EFJ08362.1"/>
    </source>
</evidence>
<proteinExistence type="predicted"/>
<dbReference type="HOGENOM" id="CLU_2053733_0_0_1"/>
<dbReference type="eggNOG" id="KOG4197">
    <property type="taxonomic scope" value="Eukaryota"/>
</dbReference>
<dbReference type="AlphaFoldDB" id="D8T4I5"/>
<reference evidence="3 4" key="1">
    <citation type="journal article" date="2011" name="Science">
        <title>The Selaginella genome identifies genetic changes associated with the evolution of vascular plants.</title>
        <authorList>
            <person name="Banks J.A."/>
            <person name="Nishiyama T."/>
            <person name="Hasebe M."/>
            <person name="Bowman J.L."/>
            <person name="Gribskov M."/>
            <person name="dePamphilis C."/>
            <person name="Albert V.A."/>
            <person name="Aono N."/>
            <person name="Aoyama T."/>
            <person name="Ambrose B.A."/>
            <person name="Ashton N.W."/>
            <person name="Axtell M.J."/>
            <person name="Barker E."/>
            <person name="Barker M.S."/>
            <person name="Bennetzen J.L."/>
            <person name="Bonawitz N.D."/>
            <person name="Chapple C."/>
            <person name="Cheng C."/>
            <person name="Correa L.G."/>
            <person name="Dacre M."/>
            <person name="DeBarry J."/>
            <person name="Dreyer I."/>
            <person name="Elias M."/>
            <person name="Engstrom E.M."/>
            <person name="Estelle M."/>
            <person name="Feng L."/>
            <person name="Finet C."/>
            <person name="Floyd S.K."/>
            <person name="Frommer W.B."/>
            <person name="Fujita T."/>
            <person name="Gramzow L."/>
            <person name="Gutensohn M."/>
            <person name="Harholt J."/>
            <person name="Hattori M."/>
            <person name="Heyl A."/>
            <person name="Hirai T."/>
            <person name="Hiwatashi Y."/>
            <person name="Ishikawa M."/>
            <person name="Iwata M."/>
            <person name="Karol K.G."/>
            <person name="Koehler B."/>
            <person name="Kolukisaoglu U."/>
            <person name="Kubo M."/>
            <person name="Kurata T."/>
            <person name="Lalonde S."/>
            <person name="Li K."/>
            <person name="Li Y."/>
            <person name="Litt A."/>
            <person name="Lyons E."/>
            <person name="Manning G."/>
            <person name="Maruyama T."/>
            <person name="Michael T.P."/>
            <person name="Mikami K."/>
            <person name="Miyazaki S."/>
            <person name="Morinaga S."/>
            <person name="Murata T."/>
            <person name="Mueller-Roeber B."/>
            <person name="Nelson D.R."/>
            <person name="Obara M."/>
            <person name="Oguri Y."/>
            <person name="Olmstead R.G."/>
            <person name="Onodera N."/>
            <person name="Petersen B.L."/>
            <person name="Pils B."/>
            <person name="Prigge M."/>
            <person name="Rensing S.A."/>
            <person name="Riano-Pachon D.M."/>
            <person name="Roberts A.W."/>
            <person name="Sato Y."/>
            <person name="Scheller H.V."/>
            <person name="Schulz B."/>
            <person name="Schulz C."/>
            <person name="Shakirov E.V."/>
            <person name="Shibagaki N."/>
            <person name="Shinohara N."/>
            <person name="Shippen D.E."/>
            <person name="Soerensen I."/>
            <person name="Sotooka R."/>
            <person name="Sugimoto N."/>
            <person name="Sugita M."/>
            <person name="Sumikawa N."/>
            <person name="Tanurdzic M."/>
            <person name="Theissen G."/>
            <person name="Ulvskov P."/>
            <person name="Wakazuki S."/>
            <person name="Weng J.K."/>
            <person name="Willats W.W."/>
            <person name="Wipf D."/>
            <person name="Wolf P.G."/>
            <person name="Yang L."/>
            <person name="Zimmer A.D."/>
            <person name="Zhu Q."/>
            <person name="Mitros T."/>
            <person name="Hellsten U."/>
            <person name="Loque D."/>
            <person name="Otillar R."/>
            <person name="Salamov A."/>
            <person name="Schmutz J."/>
            <person name="Shapiro H."/>
            <person name="Lindquist E."/>
            <person name="Lucas S."/>
            <person name="Rokhsar D."/>
            <person name="Grigoriev I.V."/>
        </authorList>
    </citation>
    <scope>NUCLEOTIDE SEQUENCE [LARGE SCALE GENOMIC DNA]</scope>
</reference>
<protein>
    <recommendedName>
        <fullName evidence="5">Pentacotripeptide-repeat region of PRORP domain-containing protein</fullName>
    </recommendedName>
</protein>
<keyword evidence="4" id="KW-1185">Reference proteome</keyword>
<keyword evidence="1" id="KW-0677">Repeat</keyword>
<evidence type="ECO:0008006" key="5">
    <source>
        <dbReference type="Google" id="ProtNLM"/>
    </source>
</evidence>
<feature type="repeat" description="PPR" evidence="2">
    <location>
        <begin position="77"/>
        <end position="111"/>
    </location>
</feature>
<dbReference type="InterPro" id="IPR002885">
    <property type="entry name" value="PPR_rpt"/>
</dbReference>
<dbReference type="OMA" id="HRMEPEG"/>
<evidence type="ECO:0000313" key="4">
    <source>
        <dbReference type="Proteomes" id="UP000001514"/>
    </source>
</evidence>
<dbReference type="PANTHER" id="PTHR47926">
    <property type="entry name" value="PENTATRICOPEPTIDE REPEAT-CONTAINING PROTEIN"/>
    <property type="match status" value="1"/>
</dbReference>
<dbReference type="InParanoid" id="D8T4I5"/>
<dbReference type="InterPro" id="IPR046960">
    <property type="entry name" value="PPR_At4g14850-like_plant"/>
</dbReference>
<dbReference type="Gramene" id="EFJ08362">
    <property type="protein sequence ID" value="EFJ08362"/>
    <property type="gene ID" value="SELMODRAFT_428941"/>
</dbReference>
<dbReference type="KEGG" id="smo:SELMODRAFT_428941"/>
<dbReference type="Pfam" id="PF01535">
    <property type="entry name" value="PPR"/>
    <property type="match status" value="2"/>
</dbReference>